<evidence type="ECO:0000313" key="1">
    <source>
        <dbReference type="EMBL" id="KAK1149843.1"/>
    </source>
</evidence>
<proteinExistence type="predicted"/>
<sequence length="473" mass="53092">MEPKASDAVKDEGRSNSLDSTLTAGPWGGLDSHPPHTQISVDGQERIAQLARRLTTQSVSYHHPQENLPNPFTGTNDPRLNVQSEKFDPAHWARLVMRLAAEDPERYPKRKAGVSFRNLGVSGHGNPVAYQQTFASVVLRPVDLALSWFRNQKPTVRILKEHDGLIRSKELLLVLGRPGSGVSTLLKTIAGEVRDLDLDGSSEFNYQGIPREAMHREFRGDAIYQPETEVHFPHLTAGQTLQFAALAKTPRNRFPGVSRECYASHLRDVVMAVFGISHTINTKVGDDFVRGVSGGERKRVSIAEVALAQSPLQCWDNSTRGLDSATAVEFVRMIRLAVDVFQFAAVISLYQAPQEAYDLFDKVTVLYEGRQIYFGPINSAKEYFVEMGYHCPDRQTVPDFLTSLTSPSERRVRPGFEDRVPRTADEFAARWQESSPRKALMQEIVTFEEQYPLRGPSIHEFRSSKQTEKSPLM</sequence>
<name>A0ACC3BGG5_9EURO</name>
<dbReference type="Proteomes" id="UP001177260">
    <property type="component" value="Unassembled WGS sequence"/>
</dbReference>
<comment type="caution">
    <text evidence="1">The sequence shown here is derived from an EMBL/GenBank/DDBJ whole genome shotgun (WGS) entry which is preliminary data.</text>
</comment>
<organism evidence="1 2">
    <name type="scientific">Aspergillus melleus</name>
    <dbReference type="NCBI Taxonomy" id="138277"/>
    <lineage>
        <taxon>Eukaryota</taxon>
        <taxon>Fungi</taxon>
        <taxon>Dikarya</taxon>
        <taxon>Ascomycota</taxon>
        <taxon>Pezizomycotina</taxon>
        <taxon>Eurotiomycetes</taxon>
        <taxon>Eurotiomycetidae</taxon>
        <taxon>Eurotiales</taxon>
        <taxon>Aspergillaceae</taxon>
        <taxon>Aspergillus</taxon>
        <taxon>Aspergillus subgen. Circumdati</taxon>
    </lineage>
</organism>
<dbReference type="EMBL" id="JAOPJF010000002">
    <property type="protein sequence ID" value="KAK1149843.1"/>
    <property type="molecule type" value="Genomic_DNA"/>
</dbReference>
<reference evidence="1 2" key="1">
    <citation type="journal article" date="2023" name="ACS Omega">
        <title>Identification of the Neoaspergillic Acid Biosynthesis Gene Cluster by Establishing an In Vitro CRISPR-Ribonucleoprotein Genetic System in Aspergillus melleus.</title>
        <authorList>
            <person name="Yuan B."/>
            <person name="Grau M.F."/>
            <person name="Murata R.M."/>
            <person name="Torok T."/>
            <person name="Venkateswaran K."/>
            <person name="Stajich J.E."/>
            <person name="Wang C.C.C."/>
        </authorList>
    </citation>
    <scope>NUCLEOTIDE SEQUENCE [LARGE SCALE GENOMIC DNA]</scope>
    <source>
        <strain evidence="1 2">IMV 1140</strain>
    </source>
</reference>
<evidence type="ECO:0000313" key="2">
    <source>
        <dbReference type="Proteomes" id="UP001177260"/>
    </source>
</evidence>
<keyword evidence="2" id="KW-1185">Reference proteome</keyword>
<gene>
    <name evidence="1" type="primary">CDR1_2</name>
    <name evidence="1" type="ORF">N8T08_003399</name>
</gene>
<accession>A0ACC3BGG5</accession>
<protein>
    <submittedName>
        <fullName evidence="1">Multidrug resistance protein</fullName>
    </submittedName>
</protein>